<organism evidence="2 3">
    <name type="scientific">Saccharothrix ecbatanensis</name>
    <dbReference type="NCBI Taxonomy" id="1105145"/>
    <lineage>
        <taxon>Bacteria</taxon>
        <taxon>Bacillati</taxon>
        <taxon>Actinomycetota</taxon>
        <taxon>Actinomycetes</taxon>
        <taxon>Pseudonocardiales</taxon>
        <taxon>Pseudonocardiaceae</taxon>
        <taxon>Saccharothrix</taxon>
    </lineage>
</organism>
<dbReference type="AlphaFoldDB" id="A0A7W9LZZ3"/>
<dbReference type="PANTHER" id="PTHR43162">
    <property type="match status" value="1"/>
</dbReference>
<evidence type="ECO:0000259" key="1">
    <source>
        <dbReference type="Pfam" id="PF13460"/>
    </source>
</evidence>
<gene>
    <name evidence="2" type="ORF">F4560_001996</name>
</gene>
<evidence type="ECO:0000313" key="2">
    <source>
        <dbReference type="EMBL" id="MBB5802228.1"/>
    </source>
</evidence>
<keyword evidence="3" id="KW-1185">Reference proteome</keyword>
<accession>A0A7W9LZZ3</accession>
<sequence length="287" mass="30824">MKILVTGGTGNVGRRLVERLATRPGVSVRVLTRDPSRAAFGPGVDVVRGDLADLDGLAAVLEGVDRLFLFPLAYPSGPSQSLDEYVVTSAVPELAAKAGVQRVVLLSSNAVMYGRDPHHQQAEAAVEESGLDFTLLRPGEFAMNKVLAWGGSIRSEGVVRSGFPDVKGVPIHEADVAAVAEVALVEDGHAGARFELTGAEVLTEREQVAAIAAGAGREIRFEVLTPDQARQDWIKQGIMPELVDEIMDHYRHFTDNPPRATDTVAETTGVRARTLEEWAADHAADFR</sequence>
<dbReference type="Proteomes" id="UP000552097">
    <property type="component" value="Unassembled WGS sequence"/>
</dbReference>
<dbReference type="Gene3D" id="3.40.50.720">
    <property type="entry name" value="NAD(P)-binding Rossmann-like Domain"/>
    <property type="match status" value="1"/>
</dbReference>
<evidence type="ECO:0000313" key="3">
    <source>
        <dbReference type="Proteomes" id="UP000552097"/>
    </source>
</evidence>
<dbReference type="EMBL" id="JACHMO010000001">
    <property type="protein sequence ID" value="MBB5802228.1"/>
    <property type="molecule type" value="Genomic_DNA"/>
</dbReference>
<name>A0A7W9LZZ3_9PSEU</name>
<dbReference type="InterPro" id="IPR016040">
    <property type="entry name" value="NAD(P)-bd_dom"/>
</dbReference>
<dbReference type="InterPro" id="IPR051604">
    <property type="entry name" value="Ergot_Alk_Oxidoreductase"/>
</dbReference>
<proteinExistence type="predicted"/>
<dbReference type="Pfam" id="PF13460">
    <property type="entry name" value="NAD_binding_10"/>
    <property type="match status" value="1"/>
</dbReference>
<comment type="caution">
    <text evidence="2">The sequence shown here is derived from an EMBL/GenBank/DDBJ whole genome shotgun (WGS) entry which is preliminary data.</text>
</comment>
<feature type="domain" description="NAD(P)-binding" evidence="1">
    <location>
        <begin position="7"/>
        <end position="180"/>
    </location>
</feature>
<dbReference type="RefSeq" id="WP_184918818.1">
    <property type="nucleotide sequence ID" value="NZ_JACHMO010000001.1"/>
</dbReference>
<protein>
    <submittedName>
        <fullName evidence="2">Uncharacterized protein YbjT (DUF2867 family)</fullName>
    </submittedName>
</protein>
<dbReference type="PANTHER" id="PTHR43162:SF1">
    <property type="entry name" value="PRESTALK A DIFFERENTIATION PROTEIN A"/>
    <property type="match status" value="1"/>
</dbReference>
<dbReference type="SUPFAM" id="SSF51735">
    <property type="entry name" value="NAD(P)-binding Rossmann-fold domains"/>
    <property type="match status" value="1"/>
</dbReference>
<dbReference type="InterPro" id="IPR036291">
    <property type="entry name" value="NAD(P)-bd_dom_sf"/>
</dbReference>
<reference evidence="2 3" key="1">
    <citation type="submission" date="2020-08" db="EMBL/GenBank/DDBJ databases">
        <title>Sequencing the genomes of 1000 actinobacteria strains.</title>
        <authorList>
            <person name="Klenk H.-P."/>
        </authorList>
    </citation>
    <scope>NUCLEOTIDE SEQUENCE [LARGE SCALE GENOMIC DNA]</scope>
    <source>
        <strain evidence="2 3">DSM 45486</strain>
    </source>
</reference>